<gene>
    <name evidence="1" type="ORF">ACFQ2O_11590</name>
</gene>
<proteinExistence type="predicted"/>
<comment type="caution">
    <text evidence="1">The sequence shown here is derived from an EMBL/GenBank/DDBJ whole genome shotgun (WGS) entry which is preliminary data.</text>
</comment>
<dbReference type="Pfam" id="PF18950">
    <property type="entry name" value="DUF5694"/>
    <property type="match status" value="1"/>
</dbReference>
<organism evidence="1 2">
    <name type="scientific">Pontibacter rugosus</name>
    <dbReference type="NCBI Taxonomy" id="1745966"/>
    <lineage>
        <taxon>Bacteria</taxon>
        <taxon>Pseudomonadati</taxon>
        <taxon>Bacteroidota</taxon>
        <taxon>Cytophagia</taxon>
        <taxon>Cytophagales</taxon>
        <taxon>Hymenobacteraceae</taxon>
        <taxon>Pontibacter</taxon>
    </lineage>
</organism>
<name>A0ABW3SSK0_9BACT</name>
<dbReference type="InterPro" id="IPR043749">
    <property type="entry name" value="DUF5694"/>
</dbReference>
<evidence type="ECO:0000313" key="1">
    <source>
        <dbReference type="EMBL" id="MFD1186852.1"/>
    </source>
</evidence>
<dbReference type="Proteomes" id="UP001597094">
    <property type="component" value="Unassembled WGS sequence"/>
</dbReference>
<reference evidence="2" key="1">
    <citation type="journal article" date="2019" name="Int. J. Syst. Evol. Microbiol.">
        <title>The Global Catalogue of Microorganisms (GCM) 10K type strain sequencing project: providing services to taxonomists for standard genome sequencing and annotation.</title>
        <authorList>
            <consortium name="The Broad Institute Genomics Platform"/>
            <consortium name="The Broad Institute Genome Sequencing Center for Infectious Disease"/>
            <person name="Wu L."/>
            <person name="Ma J."/>
        </authorList>
    </citation>
    <scope>NUCLEOTIDE SEQUENCE [LARGE SCALE GENOMIC DNA]</scope>
    <source>
        <strain evidence="2">JCM 31319</strain>
    </source>
</reference>
<accession>A0ABW3SSK0</accession>
<dbReference type="EMBL" id="JBHTLD010000097">
    <property type="protein sequence ID" value="MFD1186852.1"/>
    <property type="molecule type" value="Genomic_DNA"/>
</dbReference>
<keyword evidence="2" id="KW-1185">Reference proteome</keyword>
<sequence length="323" mass="37487">MAIRKYELPAAAALAQATKKAGYKFRPNQYMNMKKLCILLLVMLSIANVSEAQKLNIKQVEKRVKQIFPDSLVKAEVLLLGLFHFNYPGLDAYKTDESMQVDILSQERQKQVQELTDLLAKYKPTKIVVEYPASAQAKLDEMFSNFKPDDLKAKRDETYQIGFRLAKQLQQKKVYAFDAEPFRFSLAQKDSAWMAKQYELGEPLVKDWDDRYNQFFAYDDTVSKRMPLKEYLLLMNADETLRTSHGVYLVYSRIGTDTEPAGADGFITRWYNRNIRMFSNLQRLAEKNDRFLVLVGAGHVPILKHLLENAPDMKLRRLDEFVK</sequence>
<evidence type="ECO:0000313" key="2">
    <source>
        <dbReference type="Proteomes" id="UP001597094"/>
    </source>
</evidence>
<protein>
    <submittedName>
        <fullName evidence="1">DUF5694 domain-containing protein</fullName>
    </submittedName>
</protein>